<dbReference type="OrthoDB" id="7538052at2759"/>
<reference evidence="3 4" key="1">
    <citation type="journal article" date="2010" name="Science">
        <title>Genomic comparison of the ants Camponotus floridanus and Harpegnathos saltator.</title>
        <authorList>
            <person name="Bonasio R."/>
            <person name="Zhang G."/>
            <person name="Ye C."/>
            <person name="Mutti N.S."/>
            <person name="Fang X."/>
            <person name="Qin N."/>
            <person name="Donahue G."/>
            <person name="Yang P."/>
            <person name="Li Q."/>
            <person name="Li C."/>
            <person name="Zhang P."/>
            <person name="Huang Z."/>
            <person name="Berger S.L."/>
            <person name="Reinberg D."/>
            <person name="Wang J."/>
            <person name="Liebig J."/>
        </authorList>
    </citation>
    <scope>NUCLEOTIDE SEQUENCE [LARGE SCALE GENOMIC DNA]</scope>
    <source>
        <strain evidence="3 4">R22 G/1</strain>
    </source>
</reference>
<dbReference type="InterPro" id="IPR044822">
    <property type="entry name" value="Myb_DNA-bind_4"/>
</dbReference>
<dbReference type="OMA" id="HEDNMEF"/>
<evidence type="ECO:0000256" key="1">
    <source>
        <dbReference type="SAM" id="MobiDB-lite"/>
    </source>
</evidence>
<dbReference type="Pfam" id="PF13837">
    <property type="entry name" value="Myb_DNA-bind_4"/>
    <property type="match status" value="1"/>
</dbReference>
<keyword evidence="4" id="KW-1185">Reference proteome</keyword>
<feature type="compositionally biased region" description="Polar residues" evidence="1">
    <location>
        <begin position="62"/>
        <end position="73"/>
    </location>
</feature>
<feature type="domain" description="Myb/SANT-like DNA-binding" evidence="2">
    <location>
        <begin position="2"/>
        <end position="55"/>
    </location>
</feature>
<dbReference type="EMBL" id="GL447151">
    <property type="protein sequence ID" value="EFN86849.1"/>
    <property type="molecule type" value="Genomic_DNA"/>
</dbReference>
<proteinExistence type="predicted"/>
<accession>E2BBS3</accession>
<sequence length="136" mass="16071">MVAAELNETGYNVNDSQCKSKMAGLRNTYKSIKDYNGKHNYSNRRWRYFNIMDEMYKKRPWTSPTLTNNSVSEHNVDEEKTDVSPSKTELPSKRLKQIEKVIAVVEESSTERRRMHQEAMTRQDKLLDMLEKLHNK</sequence>
<dbReference type="InParanoid" id="E2BBS3"/>
<evidence type="ECO:0000259" key="2">
    <source>
        <dbReference type="Pfam" id="PF13837"/>
    </source>
</evidence>
<gene>
    <name evidence="3" type="ORF">EAI_01772</name>
</gene>
<dbReference type="AlphaFoldDB" id="E2BBS3"/>
<name>E2BBS3_HARSA</name>
<dbReference type="Proteomes" id="UP000008237">
    <property type="component" value="Unassembled WGS sequence"/>
</dbReference>
<evidence type="ECO:0000313" key="4">
    <source>
        <dbReference type="Proteomes" id="UP000008237"/>
    </source>
</evidence>
<feature type="region of interest" description="Disordered" evidence="1">
    <location>
        <begin position="60"/>
        <end position="91"/>
    </location>
</feature>
<protein>
    <recommendedName>
        <fullName evidence="2">Myb/SANT-like DNA-binding domain-containing protein</fullName>
    </recommendedName>
</protein>
<organism evidence="4">
    <name type="scientific">Harpegnathos saltator</name>
    <name type="common">Jerdon's jumping ant</name>
    <dbReference type="NCBI Taxonomy" id="610380"/>
    <lineage>
        <taxon>Eukaryota</taxon>
        <taxon>Metazoa</taxon>
        <taxon>Ecdysozoa</taxon>
        <taxon>Arthropoda</taxon>
        <taxon>Hexapoda</taxon>
        <taxon>Insecta</taxon>
        <taxon>Pterygota</taxon>
        <taxon>Neoptera</taxon>
        <taxon>Endopterygota</taxon>
        <taxon>Hymenoptera</taxon>
        <taxon>Apocrita</taxon>
        <taxon>Aculeata</taxon>
        <taxon>Formicoidea</taxon>
        <taxon>Formicidae</taxon>
        <taxon>Ponerinae</taxon>
        <taxon>Ponerini</taxon>
        <taxon>Harpegnathos</taxon>
    </lineage>
</organism>
<evidence type="ECO:0000313" key="3">
    <source>
        <dbReference type="EMBL" id="EFN86849.1"/>
    </source>
</evidence>